<dbReference type="PANTHER" id="PTHR10910:SF106">
    <property type="entry name" value="ADENOSINE DEAMINASE DOMAIN-CONTAINING PROTEIN 2"/>
    <property type="match status" value="1"/>
</dbReference>
<sequence>MSDKEEAAGEGCQKIKAAASLQKDRIQSPWREGQLQTTEEPLLSPELSGSTSGATQGKAHLLPSASFKEPLLDGWDQPIDDVSDAQLEKQNESLPVLPVSSVKPRPAEIEVSHTQRCAAITSDICEMLIGEDVQYQGCMSSVAAFILEREVANSPSSYKETYELVALGTGDVCYEGWMEFKGRRIHDMHGLVVARRALLRYLYKQLLMFCCQDPTALEKCIFRLAEDGVHLTLKPNYFLHLYLSRRPKGASENTRIVSPQPNPSIGLHISIKGVLRPISYCRPSALSAYVYCVSSSDKLTRWSALGVQGALLSHIIHPVYITSIVLADPYQDHDTLHKVINERLNLAASDSLPKPFNHRQIYLFKGPCAASLDTPAEFRSLSFNWCGGDEMLELVNAAVGKAVQDMTNPFDQYRPSRLCKAAMLKSFRKVAQEMKREDLMLLPTYYEAKVKAEVYQTAKHQVYAQLSSQDFGKWPQKQLVDIFPS</sequence>
<dbReference type="PANTHER" id="PTHR10910">
    <property type="entry name" value="EUKARYOTE SPECIFIC DSRNA BINDING PROTEIN"/>
    <property type="match status" value="1"/>
</dbReference>
<reference evidence="3" key="1">
    <citation type="submission" date="2022-12" db="EMBL/GenBank/DDBJ databases">
        <authorList>
            <person name="Alioto T."/>
            <person name="Alioto T."/>
            <person name="Gomez Garrido J."/>
        </authorList>
    </citation>
    <scope>NUCLEOTIDE SEQUENCE</scope>
</reference>
<dbReference type="GO" id="GO:0003726">
    <property type="term" value="F:double-stranded RNA adenosine deaminase activity"/>
    <property type="evidence" value="ECO:0007669"/>
    <property type="project" value="TreeGrafter"/>
</dbReference>
<dbReference type="GO" id="GO:0006396">
    <property type="term" value="P:RNA processing"/>
    <property type="evidence" value="ECO:0007669"/>
    <property type="project" value="InterPro"/>
</dbReference>
<gene>
    <name evidence="3" type="ORF">PODLI_1B000084</name>
</gene>
<feature type="region of interest" description="Disordered" evidence="1">
    <location>
        <begin position="1"/>
        <end position="60"/>
    </location>
</feature>
<dbReference type="GO" id="GO:0005737">
    <property type="term" value="C:cytoplasm"/>
    <property type="evidence" value="ECO:0007669"/>
    <property type="project" value="TreeGrafter"/>
</dbReference>
<protein>
    <submittedName>
        <fullName evidence="3">Deaminase domain-containing 2</fullName>
    </submittedName>
</protein>
<evidence type="ECO:0000313" key="4">
    <source>
        <dbReference type="Proteomes" id="UP001178461"/>
    </source>
</evidence>
<dbReference type="InterPro" id="IPR002466">
    <property type="entry name" value="A_deamin"/>
</dbReference>
<dbReference type="Proteomes" id="UP001178461">
    <property type="component" value="Chromosome 8"/>
</dbReference>
<evidence type="ECO:0000259" key="2">
    <source>
        <dbReference type="PROSITE" id="PS50141"/>
    </source>
</evidence>
<evidence type="ECO:0000256" key="1">
    <source>
        <dbReference type="SAM" id="MobiDB-lite"/>
    </source>
</evidence>
<organism evidence="3 4">
    <name type="scientific">Podarcis lilfordi</name>
    <name type="common">Lilford's wall lizard</name>
    <dbReference type="NCBI Taxonomy" id="74358"/>
    <lineage>
        <taxon>Eukaryota</taxon>
        <taxon>Metazoa</taxon>
        <taxon>Chordata</taxon>
        <taxon>Craniata</taxon>
        <taxon>Vertebrata</taxon>
        <taxon>Euteleostomi</taxon>
        <taxon>Lepidosauria</taxon>
        <taxon>Squamata</taxon>
        <taxon>Bifurcata</taxon>
        <taxon>Unidentata</taxon>
        <taxon>Episquamata</taxon>
        <taxon>Laterata</taxon>
        <taxon>Lacertibaenia</taxon>
        <taxon>Lacertidae</taxon>
        <taxon>Podarcis</taxon>
    </lineage>
</organism>
<dbReference type="AlphaFoldDB" id="A0AA35PDF4"/>
<evidence type="ECO:0000313" key="3">
    <source>
        <dbReference type="EMBL" id="CAI5780652.1"/>
    </source>
</evidence>
<proteinExistence type="predicted"/>
<dbReference type="GO" id="GO:0008251">
    <property type="term" value="F:tRNA-specific adenosine deaminase activity"/>
    <property type="evidence" value="ECO:0007669"/>
    <property type="project" value="TreeGrafter"/>
</dbReference>
<dbReference type="EMBL" id="OX395133">
    <property type="protein sequence ID" value="CAI5780652.1"/>
    <property type="molecule type" value="Genomic_DNA"/>
</dbReference>
<dbReference type="GO" id="GO:0006382">
    <property type="term" value="P:adenosine to inosine editing"/>
    <property type="evidence" value="ECO:0007669"/>
    <property type="project" value="TreeGrafter"/>
</dbReference>
<dbReference type="GO" id="GO:0005730">
    <property type="term" value="C:nucleolus"/>
    <property type="evidence" value="ECO:0007669"/>
    <property type="project" value="TreeGrafter"/>
</dbReference>
<name>A0AA35PDF4_9SAUR</name>
<dbReference type="GO" id="GO:0003725">
    <property type="term" value="F:double-stranded RNA binding"/>
    <property type="evidence" value="ECO:0007669"/>
    <property type="project" value="TreeGrafter"/>
</dbReference>
<dbReference type="PROSITE" id="PS50141">
    <property type="entry name" value="A_DEAMIN_EDITASE"/>
    <property type="match status" value="1"/>
</dbReference>
<dbReference type="Pfam" id="PF02137">
    <property type="entry name" value="A_deamin"/>
    <property type="match status" value="1"/>
</dbReference>
<feature type="domain" description="A to I editase" evidence="2">
    <location>
        <begin position="166"/>
        <end position="477"/>
    </location>
</feature>
<dbReference type="SMART" id="SM00552">
    <property type="entry name" value="ADEAMc"/>
    <property type="match status" value="1"/>
</dbReference>
<accession>A0AA35PDF4</accession>
<keyword evidence="4" id="KW-1185">Reference proteome</keyword>